<dbReference type="EMBL" id="JUIV01000033">
    <property type="protein sequence ID" value="RYJ36437.1"/>
    <property type="molecule type" value="Genomic_DNA"/>
</dbReference>
<gene>
    <name evidence="1" type="ORF">NU08_4546</name>
</gene>
<dbReference type="Proteomes" id="UP000290433">
    <property type="component" value="Unassembled WGS sequence"/>
</dbReference>
<proteinExistence type="predicted"/>
<sequence>MRTVFYKFSAQRFKGLIIQRLRLFFHDKVLKNIENSRNIFWFF</sequence>
<evidence type="ECO:0000313" key="1">
    <source>
        <dbReference type="EMBL" id="RYJ36437.1"/>
    </source>
</evidence>
<comment type="caution">
    <text evidence="1">The sequence shown here is derived from an EMBL/GenBank/DDBJ whole genome shotgun (WGS) entry which is preliminary data.</text>
</comment>
<protein>
    <submittedName>
        <fullName evidence="1">Uncharacterized protein</fullName>
    </submittedName>
</protein>
<organism evidence="1 2">
    <name type="scientific">Flavobacterium anhuiense</name>
    <dbReference type="NCBI Taxonomy" id="459526"/>
    <lineage>
        <taxon>Bacteria</taxon>
        <taxon>Pseudomonadati</taxon>
        <taxon>Bacteroidota</taxon>
        <taxon>Flavobacteriia</taxon>
        <taxon>Flavobacteriales</taxon>
        <taxon>Flavobacteriaceae</taxon>
        <taxon>Flavobacterium</taxon>
    </lineage>
</organism>
<reference evidence="1 2" key="1">
    <citation type="submission" date="2014-12" db="EMBL/GenBank/DDBJ databases">
        <title>Genome sequence of Flavobacterium anhuiense RCM74.</title>
        <authorList>
            <person name="Kim J.F."/>
            <person name="Song J.Y."/>
            <person name="Kwak M.-J."/>
            <person name="Lee S.-W."/>
        </authorList>
    </citation>
    <scope>NUCLEOTIDE SEQUENCE [LARGE SCALE GENOMIC DNA]</scope>
    <source>
        <strain evidence="1 2">RCM74</strain>
    </source>
</reference>
<evidence type="ECO:0000313" key="2">
    <source>
        <dbReference type="Proteomes" id="UP000290433"/>
    </source>
</evidence>
<dbReference type="AlphaFoldDB" id="A0A444VS41"/>
<name>A0A444VS41_9FLAO</name>
<accession>A0A444VS41</accession>